<dbReference type="Gene3D" id="2.40.30.10">
    <property type="entry name" value="Translation factors"/>
    <property type="match status" value="1"/>
</dbReference>
<dbReference type="CDD" id="cd06185">
    <property type="entry name" value="PDR_like"/>
    <property type="match status" value="1"/>
</dbReference>
<dbReference type="InterPro" id="IPR001041">
    <property type="entry name" value="2Fe-2S_ferredoxin-type"/>
</dbReference>
<dbReference type="SUPFAM" id="SSF63380">
    <property type="entry name" value="Riboflavin synthase domain-like"/>
    <property type="match status" value="1"/>
</dbReference>
<evidence type="ECO:0000313" key="12">
    <source>
        <dbReference type="EMBL" id="MTD56072.1"/>
    </source>
</evidence>
<evidence type="ECO:0000313" key="13">
    <source>
        <dbReference type="Proteomes" id="UP000440096"/>
    </source>
</evidence>
<keyword evidence="6" id="KW-0479">Metal-binding</keyword>
<gene>
    <name evidence="12" type="ORF">GKO32_19120</name>
</gene>
<dbReference type="Proteomes" id="UP000440096">
    <property type="component" value="Unassembled WGS sequence"/>
</dbReference>
<feature type="domain" description="2Fe-2S ferredoxin-type" evidence="10">
    <location>
        <begin position="227"/>
        <end position="312"/>
    </location>
</feature>
<dbReference type="InterPro" id="IPR036010">
    <property type="entry name" value="2Fe-2S_ferredoxin-like_sf"/>
</dbReference>
<proteinExistence type="predicted"/>
<dbReference type="Gene3D" id="3.40.50.80">
    <property type="entry name" value="Nucleotide-binding domain of ferredoxin-NADP reductase (FNR) module"/>
    <property type="match status" value="1"/>
</dbReference>
<dbReference type="PRINTS" id="PR00409">
    <property type="entry name" value="PHDIOXRDTASE"/>
</dbReference>
<dbReference type="InterPro" id="IPR039261">
    <property type="entry name" value="FNR_nucleotide-bd"/>
</dbReference>
<dbReference type="GO" id="GO:0016491">
    <property type="term" value="F:oxidoreductase activity"/>
    <property type="evidence" value="ECO:0007669"/>
    <property type="project" value="UniProtKB-KW"/>
</dbReference>
<dbReference type="PANTHER" id="PTHR47354:SF1">
    <property type="entry name" value="CARNITINE MONOOXYGENASE REDUCTASE SUBUNIT"/>
    <property type="match status" value="1"/>
</dbReference>
<dbReference type="GO" id="GO:0051537">
    <property type="term" value="F:2 iron, 2 sulfur cluster binding"/>
    <property type="evidence" value="ECO:0007669"/>
    <property type="project" value="UniProtKB-KW"/>
</dbReference>
<evidence type="ECO:0000256" key="9">
    <source>
        <dbReference type="ARBA" id="ARBA00023014"/>
    </source>
</evidence>
<keyword evidence="9" id="KW-0411">Iron-sulfur</keyword>
<dbReference type="PROSITE" id="PS51384">
    <property type="entry name" value="FAD_FR"/>
    <property type="match status" value="1"/>
</dbReference>
<evidence type="ECO:0000259" key="11">
    <source>
        <dbReference type="PROSITE" id="PS51384"/>
    </source>
</evidence>
<evidence type="ECO:0000256" key="5">
    <source>
        <dbReference type="ARBA" id="ARBA00022714"/>
    </source>
</evidence>
<dbReference type="InterPro" id="IPR054582">
    <property type="entry name" value="DmmA-like_N"/>
</dbReference>
<comment type="cofactor">
    <cofactor evidence="2">
        <name>FAD</name>
        <dbReference type="ChEBI" id="CHEBI:57692"/>
    </cofactor>
</comment>
<dbReference type="InterPro" id="IPR050415">
    <property type="entry name" value="MRET"/>
</dbReference>
<dbReference type="SUPFAM" id="SSF52343">
    <property type="entry name" value="Ferredoxin reductase-like, C-terminal NADP-linked domain"/>
    <property type="match status" value="1"/>
</dbReference>
<dbReference type="Gene3D" id="3.10.20.30">
    <property type="match status" value="1"/>
</dbReference>
<dbReference type="RefSeq" id="WP_154758243.1">
    <property type="nucleotide sequence ID" value="NZ_WMBA01000029.1"/>
</dbReference>
<dbReference type="Pfam" id="PF00111">
    <property type="entry name" value="Fer2"/>
    <property type="match status" value="1"/>
</dbReference>
<dbReference type="InterPro" id="IPR017938">
    <property type="entry name" value="Riboflavin_synthase-like_b-brl"/>
</dbReference>
<keyword evidence="5" id="KW-0001">2Fe-2S</keyword>
<evidence type="ECO:0000256" key="7">
    <source>
        <dbReference type="ARBA" id="ARBA00023002"/>
    </source>
</evidence>
<keyword evidence="3" id="KW-0285">Flavoprotein</keyword>
<keyword evidence="8" id="KW-0408">Iron</keyword>
<feature type="domain" description="FAD-binding FR-type" evidence="11">
    <location>
        <begin position="1"/>
        <end position="102"/>
    </location>
</feature>
<dbReference type="PANTHER" id="PTHR47354">
    <property type="entry name" value="NADH OXIDOREDUCTASE HCR"/>
    <property type="match status" value="1"/>
</dbReference>
<evidence type="ECO:0000256" key="6">
    <source>
        <dbReference type="ARBA" id="ARBA00022723"/>
    </source>
</evidence>
<dbReference type="PROSITE" id="PS51085">
    <property type="entry name" value="2FE2S_FER_2"/>
    <property type="match status" value="1"/>
</dbReference>
<accession>A0A6N7YVV8</accession>
<dbReference type="CDD" id="cd00207">
    <property type="entry name" value="fer2"/>
    <property type="match status" value="1"/>
</dbReference>
<dbReference type="AlphaFoldDB" id="A0A6N7YVV8"/>
<evidence type="ECO:0000259" key="10">
    <source>
        <dbReference type="PROSITE" id="PS51085"/>
    </source>
</evidence>
<keyword evidence="13" id="KW-1185">Reference proteome</keyword>
<dbReference type="OrthoDB" id="3807506at2"/>
<dbReference type="EMBL" id="WMBA01000029">
    <property type="protein sequence ID" value="MTD56072.1"/>
    <property type="molecule type" value="Genomic_DNA"/>
</dbReference>
<dbReference type="Pfam" id="PF22290">
    <property type="entry name" value="DmmA-like_N"/>
    <property type="match status" value="1"/>
</dbReference>
<dbReference type="GO" id="GO:0046872">
    <property type="term" value="F:metal ion binding"/>
    <property type="evidence" value="ECO:0007669"/>
    <property type="project" value="UniProtKB-KW"/>
</dbReference>
<sequence>MTIMLRVEARRHAASGVLELELASPDGTLLPAWEPGAHIDVRVGDGEYRQYSLCGPPGSRQAWRIAVLREPDGRGGSQWLHDAVNTGDTLEIRGPRNHFRLETAPRYLFIAGGIGITPILPMLAAAESAGAGWNLVYGGRSRETMAFRDELARYGDRVQIRPQDESGLLELEPLLRGISPETRVYCCGPEALLDAVERLAEEFEVGSLHTERFRPQPLEDARPAGAFEVELASTGTVLEVPAERSVLSVVEAAGVDVLSSCAEGTCGTCETRVLAGEIDHRDSILDEGQRAGGDRMMICVSRCLGARLVLDL</sequence>
<comment type="cofactor">
    <cofactor evidence="1">
        <name>FMN</name>
        <dbReference type="ChEBI" id="CHEBI:58210"/>
    </cofactor>
</comment>
<evidence type="ECO:0000256" key="1">
    <source>
        <dbReference type="ARBA" id="ARBA00001917"/>
    </source>
</evidence>
<comment type="caution">
    <text evidence="12">The sequence shown here is derived from an EMBL/GenBank/DDBJ whole genome shotgun (WGS) entry which is preliminary data.</text>
</comment>
<keyword evidence="4" id="KW-0288">FMN</keyword>
<protein>
    <submittedName>
        <fullName evidence="12">2Fe-2S iron-sulfur cluster binding domain-containing protein</fullName>
    </submittedName>
</protein>
<evidence type="ECO:0000256" key="2">
    <source>
        <dbReference type="ARBA" id="ARBA00001974"/>
    </source>
</evidence>
<dbReference type="InterPro" id="IPR017927">
    <property type="entry name" value="FAD-bd_FR_type"/>
</dbReference>
<keyword evidence="7" id="KW-0560">Oxidoreductase</keyword>
<name>A0A6N7YVV8_9PSEU</name>
<dbReference type="SUPFAM" id="SSF54292">
    <property type="entry name" value="2Fe-2S ferredoxin-like"/>
    <property type="match status" value="1"/>
</dbReference>
<dbReference type="PROSITE" id="PS00197">
    <property type="entry name" value="2FE2S_FER_1"/>
    <property type="match status" value="1"/>
</dbReference>
<organism evidence="12 13">
    <name type="scientific">Amycolatopsis pithecellobii</name>
    <dbReference type="NCBI Taxonomy" id="664692"/>
    <lineage>
        <taxon>Bacteria</taxon>
        <taxon>Bacillati</taxon>
        <taxon>Actinomycetota</taxon>
        <taxon>Actinomycetes</taxon>
        <taxon>Pseudonocardiales</taxon>
        <taxon>Pseudonocardiaceae</taxon>
        <taxon>Amycolatopsis</taxon>
    </lineage>
</organism>
<reference evidence="12 13" key="1">
    <citation type="submission" date="2019-11" db="EMBL/GenBank/DDBJ databases">
        <title>Draft genome of Amycolatopsis RM579.</title>
        <authorList>
            <person name="Duangmal K."/>
            <person name="Mingma R."/>
        </authorList>
    </citation>
    <scope>NUCLEOTIDE SEQUENCE [LARGE SCALE GENOMIC DNA]</scope>
    <source>
        <strain evidence="12 13">RM579</strain>
    </source>
</reference>
<evidence type="ECO:0000256" key="4">
    <source>
        <dbReference type="ARBA" id="ARBA00022643"/>
    </source>
</evidence>
<evidence type="ECO:0000256" key="3">
    <source>
        <dbReference type="ARBA" id="ARBA00022630"/>
    </source>
</evidence>
<dbReference type="InterPro" id="IPR012675">
    <property type="entry name" value="Beta-grasp_dom_sf"/>
</dbReference>
<evidence type="ECO:0000256" key="8">
    <source>
        <dbReference type="ARBA" id="ARBA00023004"/>
    </source>
</evidence>
<dbReference type="InterPro" id="IPR006058">
    <property type="entry name" value="2Fe2S_fd_BS"/>
</dbReference>